<comment type="catalytic activity">
    <reaction evidence="9">
        <text>adenosine + H2O + H(+) = inosine + NH4(+)</text>
        <dbReference type="Rhea" id="RHEA:24408"/>
        <dbReference type="ChEBI" id="CHEBI:15377"/>
        <dbReference type="ChEBI" id="CHEBI:15378"/>
        <dbReference type="ChEBI" id="CHEBI:16335"/>
        <dbReference type="ChEBI" id="CHEBI:17596"/>
        <dbReference type="ChEBI" id="CHEBI:28938"/>
        <dbReference type="EC" id="3.5.4.4"/>
    </reaction>
    <physiologicalReaction direction="left-to-right" evidence="9">
        <dbReference type="Rhea" id="RHEA:24409"/>
    </physiologicalReaction>
</comment>
<dbReference type="GO" id="GO:0016787">
    <property type="term" value="F:hydrolase activity"/>
    <property type="evidence" value="ECO:0007669"/>
    <property type="project" value="UniProtKB-KW"/>
</dbReference>
<evidence type="ECO:0000256" key="1">
    <source>
        <dbReference type="ARBA" id="ARBA00000553"/>
    </source>
</evidence>
<dbReference type="AlphaFoldDB" id="A0A938YRD5"/>
<dbReference type="SUPFAM" id="SSF64438">
    <property type="entry name" value="CNF1/YfiH-like putative cysteine hydrolases"/>
    <property type="match status" value="1"/>
</dbReference>
<evidence type="ECO:0000313" key="13">
    <source>
        <dbReference type="EMBL" id="MBM9477520.1"/>
    </source>
</evidence>
<comment type="catalytic activity">
    <reaction evidence="10">
        <text>adenosine + phosphate = alpha-D-ribose 1-phosphate + adenine</text>
        <dbReference type="Rhea" id="RHEA:27642"/>
        <dbReference type="ChEBI" id="CHEBI:16335"/>
        <dbReference type="ChEBI" id="CHEBI:16708"/>
        <dbReference type="ChEBI" id="CHEBI:43474"/>
        <dbReference type="ChEBI" id="CHEBI:57720"/>
        <dbReference type="EC" id="2.4.2.1"/>
    </reaction>
    <physiologicalReaction direction="left-to-right" evidence="10">
        <dbReference type="Rhea" id="RHEA:27643"/>
    </physiologicalReaction>
</comment>
<comment type="catalytic activity">
    <reaction evidence="1">
        <text>inosine + phosphate = alpha-D-ribose 1-phosphate + hypoxanthine</text>
        <dbReference type="Rhea" id="RHEA:27646"/>
        <dbReference type="ChEBI" id="CHEBI:17368"/>
        <dbReference type="ChEBI" id="CHEBI:17596"/>
        <dbReference type="ChEBI" id="CHEBI:43474"/>
        <dbReference type="ChEBI" id="CHEBI:57720"/>
        <dbReference type="EC" id="2.4.2.1"/>
    </reaction>
    <physiologicalReaction direction="left-to-right" evidence="1">
        <dbReference type="Rhea" id="RHEA:27647"/>
    </physiologicalReaction>
</comment>
<comment type="similarity">
    <text evidence="3 12">Belongs to the purine nucleoside phosphorylase YfiH/LACC1 family.</text>
</comment>
<reference evidence="13" key="1">
    <citation type="submission" date="2021-01" db="EMBL/GenBank/DDBJ databases">
        <title>KCTC 19127 draft genome.</title>
        <authorList>
            <person name="An D."/>
        </authorList>
    </citation>
    <scope>NUCLEOTIDE SEQUENCE</scope>
    <source>
        <strain evidence="13">KCTC 19127</strain>
    </source>
</reference>
<name>A0A938YRD5_9ACTN</name>
<dbReference type="GO" id="GO:0005507">
    <property type="term" value="F:copper ion binding"/>
    <property type="evidence" value="ECO:0007669"/>
    <property type="project" value="TreeGrafter"/>
</dbReference>
<accession>A0A938YRD5</accession>
<keyword evidence="8" id="KW-0186">Copper</keyword>
<evidence type="ECO:0000256" key="11">
    <source>
        <dbReference type="ARBA" id="ARBA00049893"/>
    </source>
</evidence>
<evidence type="ECO:0000256" key="6">
    <source>
        <dbReference type="ARBA" id="ARBA00022801"/>
    </source>
</evidence>
<protein>
    <recommendedName>
        <fullName evidence="12">Purine nucleoside phosphorylase</fullName>
    </recommendedName>
</protein>
<evidence type="ECO:0000256" key="12">
    <source>
        <dbReference type="RuleBase" id="RU361274"/>
    </source>
</evidence>
<evidence type="ECO:0000256" key="8">
    <source>
        <dbReference type="ARBA" id="ARBA00023008"/>
    </source>
</evidence>
<dbReference type="Pfam" id="PF02578">
    <property type="entry name" value="Cu-oxidase_4"/>
    <property type="match status" value="1"/>
</dbReference>
<dbReference type="RefSeq" id="WP_205257612.1">
    <property type="nucleotide sequence ID" value="NZ_BAAAPV010000003.1"/>
</dbReference>
<keyword evidence="6" id="KW-0378">Hydrolase</keyword>
<evidence type="ECO:0000256" key="4">
    <source>
        <dbReference type="ARBA" id="ARBA00022679"/>
    </source>
</evidence>
<dbReference type="PANTHER" id="PTHR30616:SF2">
    <property type="entry name" value="PURINE NUCLEOSIDE PHOSPHORYLASE LACC1"/>
    <property type="match status" value="1"/>
</dbReference>
<keyword evidence="7" id="KW-0862">Zinc</keyword>
<keyword evidence="14" id="KW-1185">Reference proteome</keyword>
<dbReference type="EMBL" id="JAERWL010000010">
    <property type="protein sequence ID" value="MBM9477520.1"/>
    <property type="molecule type" value="Genomic_DNA"/>
</dbReference>
<dbReference type="InterPro" id="IPR038371">
    <property type="entry name" value="Cu_polyphenol_OxRdtase_sf"/>
</dbReference>
<evidence type="ECO:0000256" key="2">
    <source>
        <dbReference type="ARBA" id="ARBA00003215"/>
    </source>
</evidence>
<dbReference type="InterPro" id="IPR003730">
    <property type="entry name" value="Cu_polyphenol_OxRdtase"/>
</dbReference>
<keyword evidence="5" id="KW-0479">Metal-binding</keyword>
<sequence>MPPAPSRSGPATRPVRIRRVLTTRAGGVSRPPYDSFNLGAAVGDDPAAVVANRSRLAEVSGVGRGNLVFMDQVHGTRVRGVDRPTPPNTSVTATDGLVTTTVGLGLAVLVADCVPVLAGDPVAAVIGVAHAGRKGAAAGIGRELLEQMVAAGAEVGRVEVLLGPAVCGSCYEVPAAMRDEVEAALPGSATTSTRGTPALDLRAGMSAQLRSAGVAGVRTDPRCTVTDPALFSHRRATAERPPRPTGRLAGLIWMER</sequence>
<organism evidence="13 14">
    <name type="scientific">Nakamurella flavida</name>
    <dbReference type="NCBI Taxonomy" id="363630"/>
    <lineage>
        <taxon>Bacteria</taxon>
        <taxon>Bacillati</taxon>
        <taxon>Actinomycetota</taxon>
        <taxon>Actinomycetes</taxon>
        <taxon>Nakamurellales</taxon>
        <taxon>Nakamurellaceae</taxon>
        <taxon>Nakamurella</taxon>
    </lineage>
</organism>
<keyword evidence="4" id="KW-0808">Transferase</keyword>
<evidence type="ECO:0000256" key="9">
    <source>
        <dbReference type="ARBA" id="ARBA00047989"/>
    </source>
</evidence>
<dbReference type="GO" id="GO:0017061">
    <property type="term" value="F:S-methyl-5-thioadenosine phosphorylase activity"/>
    <property type="evidence" value="ECO:0007669"/>
    <property type="project" value="UniProtKB-EC"/>
</dbReference>
<evidence type="ECO:0000256" key="5">
    <source>
        <dbReference type="ARBA" id="ARBA00022723"/>
    </source>
</evidence>
<dbReference type="CDD" id="cd16833">
    <property type="entry name" value="YfiH"/>
    <property type="match status" value="1"/>
</dbReference>
<dbReference type="PANTHER" id="PTHR30616">
    <property type="entry name" value="UNCHARACTERIZED PROTEIN YFIH"/>
    <property type="match status" value="1"/>
</dbReference>
<evidence type="ECO:0000313" key="14">
    <source>
        <dbReference type="Proteomes" id="UP000663801"/>
    </source>
</evidence>
<comment type="caution">
    <text evidence="13">The sequence shown here is derived from an EMBL/GenBank/DDBJ whole genome shotgun (WGS) entry which is preliminary data.</text>
</comment>
<gene>
    <name evidence="13" type="primary">pgeF</name>
    <name evidence="13" type="ORF">JL107_13805</name>
</gene>
<proteinExistence type="inferred from homology"/>
<dbReference type="Proteomes" id="UP000663801">
    <property type="component" value="Unassembled WGS sequence"/>
</dbReference>
<comment type="function">
    <text evidence="2">Purine nucleoside enzyme that catalyzes the phosphorolysis of adenosine and inosine nucleosides, yielding D-ribose 1-phosphate and the respective free bases, adenine and hypoxanthine. Also catalyzes the phosphorolysis of S-methyl-5'-thioadenosine into adenine and S-methyl-5-thio-alpha-D-ribose 1-phosphate. Also has adenosine deaminase activity.</text>
</comment>
<comment type="catalytic activity">
    <reaction evidence="11">
        <text>S-methyl-5'-thioadenosine + phosphate = 5-(methylsulfanyl)-alpha-D-ribose 1-phosphate + adenine</text>
        <dbReference type="Rhea" id="RHEA:11852"/>
        <dbReference type="ChEBI" id="CHEBI:16708"/>
        <dbReference type="ChEBI" id="CHEBI:17509"/>
        <dbReference type="ChEBI" id="CHEBI:43474"/>
        <dbReference type="ChEBI" id="CHEBI:58533"/>
        <dbReference type="EC" id="2.4.2.28"/>
    </reaction>
    <physiologicalReaction direction="left-to-right" evidence="11">
        <dbReference type="Rhea" id="RHEA:11853"/>
    </physiologicalReaction>
</comment>
<evidence type="ECO:0000256" key="10">
    <source>
        <dbReference type="ARBA" id="ARBA00048968"/>
    </source>
</evidence>
<dbReference type="Gene3D" id="3.60.140.10">
    <property type="entry name" value="CNF1/YfiH-like putative cysteine hydrolases"/>
    <property type="match status" value="1"/>
</dbReference>
<dbReference type="NCBIfam" id="TIGR00726">
    <property type="entry name" value="peptidoglycan editing factor PgeF"/>
    <property type="match status" value="1"/>
</dbReference>
<evidence type="ECO:0000256" key="7">
    <source>
        <dbReference type="ARBA" id="ARBA00022833"/>
    </source>
</evidence>
<evidence type="ECO:0000256" key="3">
    <source>
        <dbReference type="ARBA" id="ARBA00007353"/>
    </source>
</evidence>
<dbReference type="InterPro" id="IPR011324">
    <property type="entry name" value="Cytotoxic_necrot_fac-like_cat"/>
</dbReference>